<feature type="non-terminal residue" evidence="1">
    <location>
        <position position="124"/>
    </location>
</feature>
<proteinExistence type="predicted"/>
<reference evidence="1" key="1">
    <citation type="submission" date="2023-10" db="EMBL/GenBank/DDBJ databases">
        <title>Genome assembly of Pristionchus species.</title>
        <authorList>
            <person name="Yoshida K."/>
            <person name="Sommer R.J."/>
        </authorList>
    </citation>
    <scope>NUCLEOTIDE SEQUENCE</scope>
    <source>
        <strain evidence="1">RS5133</strain>
    </source>
</reference>
<protein>
    <submittedName>
        <fullName evidence="1">Uncharacterized protein</fullName>
    </submittedName>
</protein>
<organism evidence="1 2">
    <name type="scientific">Pristionchus fissidentatus</name>
    <dbReference type="NCBI Taxonomy" id="1538716"/>
    <lineage>
        <taxon>Eukaryota</taxon>
        <taxon>Metazoa</taxon>
        <taxon>Ecdysozoa</taxon>
        <taxon>Nematoda</taxon>
        <taxon>Chromadorea</taxon>
        <taxon>Rhabditida</taxon>
        <taxon>Rhabditina</taxon>
        <taxon>Diplogasteromorpha</taxon>
        <taxon>Diplogasteroidea</taxon>
        <taxon>Neodiplogasteridae</taxon>
        <taxon>Pristionchus</taxon>
    </lineage>
</organism>
<gene>
    <name evidence="1" type="ORF">PFISCL1PPCAC_5758</name>
</gene>
<evidence type="ECO:0000313" key="1">
    <source>
        <dbReference type="EMBL" id="GMT14461.1"/>
    </source>
</evidence>
<dbReference type="AlphaFoldDB" id="A0AAV5V4E5"/>
<accession>A0AAV5V4E5</accession>
<evidence type="ECO:0000313" key="2">
    <source>
        <dbReference type="Proteomes" id="UP001432322"/>
    </source>
</evidence>
<keyword evidence="2" id="KW-1185">Reference proteome</keyword>
<sequence length="124" mass="15395">MHLLLHQRAWGQQRTGEGRLLHHHRRGLQLRSRPRWLLLLQGHPLLQLRSIQKWFRLLRLLRASWELLHLRQLLLRLRSMPTERRVQKNLRLRSMLRSLWIKTRLVYRVTYSCPYIRRSHRPIL</sequence>
<dbReference type="EMBL" id="BTSY01000002">
    <property type="protein sequence ID" value="GMT14461.1"/>
    <property type="molecule type" value="Genomic_DNA"/>
</dbReference>
<name>A0AAV5V4E5_9BILA</name>
<comment type="caution">
    <text evidence="1">The sequence shown here is derived from an EMBL/GenBank/DDBJ whole genome shotgun (WGS) entry which is preliminary data.</text>
</comment>
<dbReference type="Proteomes" id="UP001432322">
    <property type="component" value="Unassembled WGS sequence"/>
</dbReference>